<evidence type="ECO:0000313" key="5">
    <source>
        <dbReference type="Proteomes" id="UP000588071"/>
    </source>
</evidence>
<dbReference type="Pfam" id="PF06570">
    <property type="entry name" value="DUF1129"/>
    <property type="match status" value="1"/>
</dbReference>
<evidence type="ECO:0000256" key="1">
    <source>
        <dbReference type="SAM" id="Phobius"/>
    </source>
</evidence>
<reference evidence="4" key="1">
    <citation type="submission" date="2017-04" db="EMBL/GenBank/DDBJ databases">
        <title>Function of individual gut microbiota members based on whole genome sequencing of pure cultures obtained from chicken caecum.</title>
        <authorList>
            <person name="Medvecky M."/>
            <person name="Cejkova D."/>
            <person name="Polansky O."/>
            <person name="Karasova D."/>
            <person name="Kubasova T."/>
            <person name="Cizek A."/>
            <person name="Rychlik I."/>
        </authorList>
    </citation>
    <scope>NUCLEOTIDE SEQUENCE [LARGE SCALE GENOMIC DNA]</scope>
    <source>
        <strain evidence="4">An144</strain>
    </source>
</reference>
<dbReference type="InterPro" id="IPR009214">
    <property type="entry name" value="DUF1129"/>
</dbReference>
<dbReference type="PANTHER" id="PTHR41307:SF1">
    <property type="entry name" value="MEMBRANE PROTEIN"/>
    <property type="match status" value="1"/>
</dbReference>
<dbReference type="Proteomes" id="UP000588071">
    <property type="component" value="Unassembled WGS sequence"/>
</dbReference>
<reference evidence="3" key="2">
    <citation type="journal article" date="2018" name="BMC Genomics">
        <title>Whole genome sequencing and function prediction of 133 gut anaerobes isolated from chicken caecum in pure cultures.</title>
        <authorList>
            <person name="Medvecky M."/>
            <person name="Cejkova D."/>
            <person name="Polansky O."/>
            <person name="Karasova D."/>
            <person name="Kubasova T."/>
            <person name="Cizek A."/>
            <person name="Rychlik I."/>
        </authorList>
    </citation>
    <scope>NUCLEOTIDE SEQUENCE</scope>
    <source>
        <strain evidence="3">An144</strain>
    </source>
</reference>
<dbReference type="InterPro" id="IPR036259">
    <property type="entry name" value="MFS_trans_sf"/>
</dbReference>
<dbReference type="RefSeq" id="WP_047338801.1">
    <property type="nucleotide sequence ID" value="NZ_CP144495.1"/>
</dbReference>
<sequence>MSSLIKENANLQKQLQGANKQYYEDLLVYVRLNSMGKNERQTEEMLLGILQDILEAQQNGVSAQDYFGKDPQPIADELLKQLPNDAKQMVKLSLLAVLTYFAVVFIGEYFVSLFQSGTPQLIDVGEYVIFSICAGISTFVILWLMGKNYGQKNSWRMLFAIGGIFVINCLLFIFVRTPWVIPLSRWMATVLAIILAVSVYLLNRDKNFGGDHGKKET</sequence>
<protein>
    <submittedName>
        <fullName evidence="2">DUF1129 family protein</fullName>
    </submittedName>
</protein>
<proteinExistence type="predicted"/>
<feature type="transmembrane region" description="Helical" evidence="1">
    <location>
        <begin position="157"/>
        <end position="177"/>
    </location>
</feature>
<dbReference type="Proteomes" id="UP000196074">
    <property type="component" value="Unassembled WGS sequence"/>
</dbReference>
<dbReference type="PANTHER" id="PTHR41307">
    <property type="entry name" value="MEMBRANE PROTEIN-RELATED"/>
    <property type="match status" value="1"/>
</dbReference>
<comment type="caution">
    <text evidence="3">The sequence shown here is derived from an EMBL/GenBank/DDBJ whole genome shotgun (WGS) entry which is preliminary data.</text>
</comment>
<dbReference type="EMBL" id="NFLC01000011">
    <property type="protein sequence ID" value="OUQ10251.1"/>
    <property type="molecule type" value="Genomic_DNA"/>
</dbReference>
<dbReference type="SUPFAM" id="SSF103473">
    <property type="entry name" value="MFS general substrate transporter"/>
    <property type="match status" value="1"/>
</dbReference>
<feature type="transmembrane region" description="Helical" evidence="1">
    <location>
        <begin position="127"/>
        <end position="145"/>
    </location>
</feature>
<accession>A0A1Y4QZF7</accession>
<keyword evidence="1" id="KW-0472">Membrane</keyword>
<keyword evidence="1" id="KW-1133">Transmembrane helix</keyword>
<dbReference type="AlphaFoldDB" id="A0A1Y4QZF7"/>
<dbReference type="Gene3D" id="1.10.1900.10">
    <property type="entry name" value="c-terminal domain of poly(a) binding protein"/>
    <property type="match status" value="1"/>
</dbReference>
<organism evidence="3 4">
    <name type="scientific">Enterococcus cecorum</name>
    <dbReference type="NCBI Taxonomy" id="44008"/>
    <lineage>
        <taxon>Bacteria</taxon>
        <taxon>Bacillati</taxon>
        <taxon>Bacillota</taxon>
        <taxon>Bacilli</taxon>
        <taxon>Lactobacillales</taxon>
        <taxon>Enterococcaceae</taxon>
        <taxon>Enterococcus</taxon>
    </lineage>
</organism>
<dbReference type="EMBL" id="JABAFV010000009">
    <property type="protein sequence ID" value="NME49938.1"/>
    <property type="molecule type" value="Genomic_DNA"/>
</dbReference>
<keyword evidence="1" id="KW-0812">Transmembrane</keyword>
<feature type="transmembrane region" description="Helical" evidence="1">
    <location>
        <begin position="92"/>
        <end position="115"/>
    </location>
</feature>
<dbReference type="SUPFAM" id="SSF158560">
    <property type="entry name" value="BH3980-like"/>
    <property type="match status" value="1"/>
</dbReference>
<evidence type="ECO:0000313" key="2">
    <source>
        <dbReference type="EMBL" id="NME49938.1"/>
    </source>
</evidence>
<evidence type="ECO:0000313" key="4">
    <source>
        <dbReference type="Proteomes" id="UP000196074"/>
    </source>
</evidence>
<reference evidence="2 5" key="3">
    <citation type="submission" date="2020-04" db="EMBL/GenBank/DDBJ databases">
        <authorList>
            <person name="Hitch T.C.A."/>
            <person name="Wylensek D."/>
            <person name="Clavel T."/>
        </authorList>
    </citation>
    <scope>NUCLEOTIDE SEQUENCE [LARGE SCALE GENOMIC DNA]</scope>
    <source>
        <strain evidence="2 5">WCA-380-WT-3C</strain>
    </source>
</reference>
<evidence type="ECO:0000313" key="3">
    <source>
        <dbReference type="EMBL" id="OUQ10251.1"/>
    </source>
</evidence>
<name>A0A1Y4QZF7_9ENTE</name>
<gene>
    <name evidence="3" type="ORF">B5E88_06800</name>
    <name evidence="2" type="ORF">HF857_06765</name>
</gene>
<feature type="transmembrane region" description="Helical" evidence="1">
    <location>
        <begin position="183"/>
        <end position="202"/>
    </location>
</feature>